<organism evidence="3 4">
    <name type="scientific">Variovorax ginsengisoli</name>
    <dbReference type="NCBI Taxonomy" id="363844"/>
    <lineage>
        <taxon>Bacteria</taxon>
        <taxon>Pseudomonadati</taxon>
        <taxon>Pseudomonadota</taxon>
        <taxon>Betaproteobacteria</taxon>
        <taxon>Burkholderiales</taxon>
        <taxon>Comamonadaceae</taxon>
        <taxon>Variovorax</taxon>
    </lineage>
</organism>
<feature type="chain" id="PRO_5045408919" description="SCP domain-containing protein" evidence="1">
    <location>
        <begin position="20"/>
        <end position="389"/>
    </location>
</feature>
<dbReference type="PROSITE" id="PS51257">
    <property type="entry name" value="PROKAR_LIPOPROTEIN"/>
    <property type="match status" value="1"/>
</dbReference>
<dbReference type="InterPro" id="IPR035940">
    <property type="entry name" value="CAP_sf"/>
</dbReference>
<feature type="signal peptide" evidence="1">
    <location>
        <begin position="1"/>
        <end position="19"/>
    </location>
</feature>
<dbReference type="RefSeq" id="WP_301813473.1">
    <property type="nucleotide sequence ID" value="NZ_JAUJZH010000021.1"/>
</dbReference>
<reference evidence="3" key="1">
    <citation type="submission" date="2023-06" db="EMBL/GenBank/DDBJ databases">
        <authorList>
            <person name="Jiang Y."/>
            <person name="Liu Q."/>
        </authorList>
    </citation>
    <scope>NUCLEOTIDE SEQUENCE</scope>
    <source>
        <strain evidence="3">CGMCC 1.12090</strain>
    </source>
</reference>
<evidence type="ECO:0000256" key="1">
    <source>
        <dbReference type="SAM" id="SignalP"/>
    </source>
</evidence>
<gene>
    <name evidence="3" type="ORF">Q2T77_25680</name>
</gene>
<evidence type="ECO:0000313" key="3">
    <source>
        <dbReference type="EMBL" id="MDO1535680.1"/>
    </source>
</evidence>
<keyword evidence="4" id="KW-1185">Reference proteome</keyword>
<name>A0ABT8SA78_9BURK</name>
<dbReference type="InterPro" id="IPR014044">
    <property type="entry name" value="CAP_dom"/>
</dbReference>
<keyword evidence="1" id="KW-0732">Signal</keyword>
<dbReference type="Pfam" id="PF00188">
    <property type="entry name" value="CAP"/>
    <property type="match status" value="1"/>
</dbReference>
<evidence type="ECO:0000313" key="4">
    <source>
        <dbReference type="Proteomes" id="UP001169027"/>
    </source>
</evidence>
<accession>A0ABT8SA78</accession>
<feature type="domain" description="SCP" evidence="2">
    <location>
        <begin position="95"/>
        <end position="201"/>
    </location>
</feature>
<sequence>MKKKVLSPIALALVAIALAGCGGGGGGGGGGGAAFPVATGGTTDTTAGTGNTGGVTQPPVVVAPTQPATDGGNLVTTVGTPSYSSSTEELAAFTLLNAERQRCGFGLLAQNTMLDTAAAGHANYLLRNNMAGHFQNMSDPYSTGANAWDRVVAAGYAPAVILDDNTDTTGGGANNITGRGASSVRGLLSAPYHAVSLLMPELDIGISIKSSDSTGTTGTYGPRAIAQFNIALAQGSYSQKPGGAAVQTYPCDGTVGTAHTLSNESPNPIAGRNLAVNPIGQPIIVAVTPGQMIDVTTATLKIKSSGVAAALLPALTKASDANSMIDVSHLVLMPDLPLSPNTEYEVTIKGTNTTTTFDGTNWHSTGTNPAITDNATGAFTKTFSFTTGS</sequence>
<evidence type="ECO:0000259" key="2">
    <source>
        <dbReference type="Pfam" id="PF00188"/>
    </source>
</evidence>
<protein>
    <recommendedName>
        <fullName evidence="2">SCP domain-containing protein</fullName>
    </recommendedName>
</protein>
<comment type="caution">
    <text evidence="3">The sequence shown here is derived from an EMBL/GenBank/DDBJ whole genome shotgun (WGS) entry which is preliminary data.</text>
</comment>
<dbReference type="Proteomes" id="UP001169027">
    <property type="component" value="Unassembled WGS sequence"/>
</dbReference>
<dbReference type="EMBL" id="JAUKVY010000021">
    <property type="protein sequence ID" value="MDO1535680.1"/>
    <property type="molecule type" value="Genomic_DNA"/>
</dbReference>
<proteinExistence type="predicted"/>
<dbReference type="Gene3D" id="3.40.33.10">
    <property type="entry name" value="CAP"/>
    <property type="match status" value="1"/>
</dbReference>